<dbReference type="Pfam" id="PF13977">
    <property type="entry name" value="TetR_C_6"/>
    <property type="match status" value="1"/>
</dbReference>
<evidence type="ECO:0000256" key="1">
    <source>
        <dbReference type="ARBA" id="ARBA00022491"/>
    </source>
</evidence>
<sequence>MPRTVDHSARRAQIADALVRVAAREGLHAVTMRAVAAEAQVSLRLVQYYFESKEQLLIGVLEHLERQSHDRWAQRLADLSDPPHPREVIKAFVAEALPTDEASRIFHLVGTSYALLAMTDPKLAEQPFIKNVDRLERQLAETLARADDEGELSFGADPVVEATRLVALVHGLGTSVLAGQRTPDQAVAVLDYHLDQLFPWRRGDAR</sequence>
<keyword evidence="1" id="KW-0678">Repressor</keyword>
<keyword evidence="8" id="KW-1185">Reference proteome</keyword>
<proteinExistence type="predicted"/>
<dbReference type="InterPro" id="IPR001647">
    <property type="entry name" value="HTH_TetR"/>
</dbReference>
<dbReference type="PANTHER" id="PTHR47506:SF1">
    <property type="entry name" value="HTH-TYPE TRANSCRIPTIONAL REGULATOR YJDC"/>
    <property type="match status" value="1"/>
</dbReference>
<evidence type="ECO:0000256" key="4">
    <source>
        <dbReference type="ARBA" id="ARBA00023163"/>
    </source>
</evidence>
<dbReference type="Gene3D" id="1.10.357.10">
    <property type="entry name" value="Tetracycline Repressor, domain 2"/>
    <property type="match status" value="1"/>
</dbReference>
<gene>
    <name evidence="7" type="ORF">IU449_08025</name>
</gene>
<evidence type="ECO:0000256" key="3">
    <source>
        <dbReference type="ARBA" id="ARBA00023125"/>
    </source>
</evidence>
<dbReference type="InterPro" id="IPR009057">
    <property type="entry name" value="Homeodomain-like_sf"/>
</dbReference>
<reference evidence="7 8" key="1">
    <citation type="submission" date="2020-10" db="EMBL/GenBank/DDBJ databases">
        <title>Identification of Nocardia species via Next-generation sequencing and recognition of intraspecies genetic diversity.</title>
        <authorList>
            <person name="Li P."/>
            <person name="Li P."/>
            <person name="Lu B."/>
        </authorList>
    </citation>
    <scope>NUCLEOTIDE SEQUENCE [LARGE SCALE GENOMIC DNA]</scope>
    <source>
        <strain evidence="7 8">BJ06-0143</strain>
    </source>
</reference>
<keyword evidence="3 5" id="KW-0238">DNA-binding</keyword>
<accession>A0ABS0D7N2</accession>
<dbReference type="RefSeq" id="WP_195001248.1">
    <property type="nucleotide sequence ID" value="NZ_JADLQN010000001.1"/>
</dbReference>
<dbReference type="PROSITE" id="PS50977">
    <property type="entry name" value="HTH_TETR_2"/>
    <property type="match status" value="1"/>
</dbReference>
<dbReference type="EMBL" id="JADLQN010000001">
    <property type="protein sequence ID" value="MBF6354489.1"/>
    <property type="molecule type" value="Genomic_DNA"/>
</dbReference>
<evidence type="ECO:0000256" key="2">
    <source>
        <dbReference type="ARBA" id="ARBA00023015"/>
    </source>
</evidence>
<organism evidence="7 8">
    <name type="scientific">Nocardia higoensis</name>
    <dbReference type="NCBI Taxonomy" id="228599"/>
    <lineage>
        <taxon>Bacteria</taxon>
        <taxon>Bacillati</taxon>
        <taxon>Actinomycetota</taxon>
        <taxon>Actinomycetes</taxon>
        <taxon>Mycobacteriales</taxon>
        <taxon>Nocardiaceae</taxon>
        <taxon>Nocardia</taxon>
    </lineage>
</organism>
<evidence type="ECO:0000313" key="7">
    <source>
        <dbReference type="EMBL" id="MBF6354489.1"/>
    </source>
</evidence>
<evidence type="ECO:0000256" key="5">
    <source>
        <dbReference type="PROSITE-ProRule" id="PRU00335"/>
    </source>
</evidence>
<evidence type="ECO:0000313" key="8">
    <source>
        <dbReference type="Proteomes" id="UP000707731"/>
    </source>
</evidence>
<dbReference type="Proteomes" id="UP000707731">
    <property type="component" value="Unassembled WGS sequence"/>
</dbReference>
<feature type="DNA-binding region" description="H-T-H motif" evidence="5">
    <location>
        <begin position="31"/>
        <end position="50"/>
    </location>
</feature>
<dbReference type="SUPFAM" id="SSF46689">
    <property type="entry name" value="Homeodomain-like"/>
    <property type="match status" value="1"/>
</dbReference>
<keyword evidence="2" id="KW-0805">Transcription regulation</keyword>
<dbReference type="InterPro" id="IPR036271">
    <property type="entry name" value="Tet_transcr_reg_TetR-rel_C_sf"/>
</dbReference>
<comment type="caution">
    <text evidence="7">The sequence shown here is derived from an EMBL/GenBank/DDBJ whole genome shotgun (WGS) entry which is preliminary data.</text>
</comment>
<evidence type="ECO:0000259" key="6">
    <source>
        <dbReference type="PROSITE" id="PS50977"/>
    </source>
</evidence>
<dbReference type="PANTHER" id="PTHR47506">
    <property type="entry name" value="TRANSCRIPTIONAL REGULATORY PROTEIN"/>
    <property type="match status" value="1"/>
</dbReference>
<feature type="domain" description="HTH tetR-type" evidence="6">
    <location>
        <begin position="8"/>
        <end position="68"/>
    </location>
</feature>
<protein>
    <submittedName>
        <fullName evidence="7">TetR/AcrR family transcriptional regulator</fullName>
    </submittedName>
</protein>
<dbReference type="Pfam" id="PF00440">
    <property type="entry name" value="TetR_N"/>
    <property type="match status" value="1"/>
</dbReference>
<dbReference type="SUPFAM" id="SSF48498">
    <property type="entry name" value="Tetracyclin repressor-like, C-terminal domain"/>
    <property type="match status" value="1"/>
</dbReference>
<dbReference type="InterPro" id="IPR039538">
    <property type="entry name" value="BetI_C"/>
</dbReference>
<keyword evidence="4" id="KW-0804">Transcription</keyword>
<name>A0ABS0D7N2_9NOCA</name>